<dbReference type="InterPro" id="IPR023696">
    <property type="entry name" value="Ureohydrolase_dom_sf"/>
</dbReference>
<organism evidence="6">
    <name type="scientific">Streptomyces sp. MMG1662</name>
    <dbReference type="NCBI Taxonomy" id="1415548"/>
    <lineage>
        <taxon>Bacteria</taxon>
        <taxon>Bacillati</taxon>
        <taxon>Actinomycetota</taxon>
        <taxon>Actinomycetes</taxon>
        <taxon>Kitasatosporales</taxon>
        <taxon>Streptomycetaceae</taxon>
        <taxon>Streptomyces</taxon>
    </lineage>
</organism>
<reference evidence="6" key="1">
    <citation type="journal article" date="2013" name="Proc. Natl. Acad. Sci. U.S.A.">
        <title>Diversity and abundance of phosphonate biosynthetic genes in nature.</title>
        <authorList>
            <person name="Yu X."/>
            <person name="Doroghazi J.R."/>
            <person name="Janga S.C."/>
            <person name="Zhang J.K."/>
            <person name="Circello B."/>
            <person name="Griffin B.M."/>
            <person name="Labeda D.P."/>
            <person name="Metcalf W.W."/>
        </authorList>
    </citation>
    <scope>NUCLEOTIDE SEQUENCE</scope>
    <source>
        <strain evidence="6">MMG1662</strain>
    </source>
</reference>
<dbReference type="GO" id="GO:0008783">
    <property type="term" value="F:agmatinase activity"/>
    <property type="evidence" value="ECO:0007669"/>
    <property type="project" value="TreeGrafter"/>
</dbReference>
<feature type="binding site" evidence="4">
    <location>
        <position position="245"/>
    </location>
    <ligand>
        <name>Mn(2+)</name>
        <dbReference type="ChEBI" id="CHEBI:29035"/>
        <label>1</label>
    </ligand>
</feature>
<keyword evidence="4" id="KW-0464">Manganese</keyword>
<feature type="binding site" evidence="4">
    <location>
        <position position="153"/>
    </location>
    <ligand>
        <name>Mn(2+)</name>
        <dbReference type="ChEBI" id="CHEBI:29035"/>
        <label>1</label>
    </ligand>
</feature>
<accession>U5YMT0</accession>
<evidence type="ECO:0000256" key="2">
    <source>
        <dbReference type="ARBA" id="ARBA00022723"/>
    </source>
</evidence>
<proteinExistence type="inferred from homology"/>
<keyword evidence="2 4" id="KW-0479">Metal-binding</keyword>
<comment type="cofactor">
    <cofactor evidence="4">
        <name>Mn(2+)</name>
        <dbReference type="ChEBI" id="CHEBI:29035"/>
    </cofactor>
    <text evidence="4">Binds 2 manganese ions per subunit.</text>
</comment>
<dbReference type="InterPro" id="IPR005925">
    <property type="entry name" value="Agmatinase-rel"/>
</dbReference>
<dbReference type="PRINTS" id="PR00116">
    <property type="entry name" value="ARGINASE"/>
</dbReference>
<comment type="similarity">
    <text evidence="1">Belongs to the arginase family. Agmatinase subfamily.</text>
</comment>
<dbReference type="SUPFAM" id="SSF52768">
    <property type="entry name" value="Arginase/deacetylase"/>
    <property type="match status" value="1"/>
</dbReference>
<dbReference type="PANTHER" id="PTHR11358">
    <property type="entry name" value="ARGINASE/AGMATINASE"/>
    <property type="match status" value="1"/>
</dbReference>
<feature type="binding site" evidence="4">
    <location>
        <position position="157"/>
    </location>
    <ligand>
        <name>Mn(2+)</name>
        <dbReference type="ChEBI" id="CHEBI:29035"/>
        <label>1</label>
    </ligand>
</feature>
<dbReference type="InterPro" id="IPR006035">
    <property type="entry name" value="Ureohydrolase"/>
</dbReference>
<keyword evidence="3 5" id="KW-0378">Hydrolase</keyword>
<feature type="binding site" evidence="4">
    <location>
        <position position="155"/>
    </location>
    <ligand>
        <name>Mn(2+)</name>
        <dbReference type="ChEBI" id="CHEBI:29035"/>
        <label>1</label>
    </ligand>
</feature>
<dbReference type="Gene3D" id="3.40.800.10">
    <property type="entry name" value="Ureohydrolase domain"/>
    <property type="match status" value="1"/>
</dbReference>
<evidence type="ECO:0000256" key="1">
    <source>
        <dbReference type="ARBA" id="ARBA00009227"/>
    </source>
</evidence>
<evidence type="ECO:0000256" key="5">
    <source>
        <dbReference type="RuleBase" id="RU003684"/>
    </source>
</evidence>
<dbReference type="CDD" id="cd11592">
    <property type="entry name" value="Agmatinase_PAH"/>
    <property type="match status" value="1"/>
</dbReference>
<dbReference type="PIRSF" id="PIRSF036979">
    <property type="entry name" value="Arginase"/>
    <property type="match status" value="1"/>
</dbReference>
<feature type="binding site" evidence="4">
    <location>
        <position position="130"/>
    </location>
    <ligand>
        <name>Mn(2+)</name>
        <dbReference type="ChEBI" id="CHEBI:29035"/>
        <label>1</label>
    </ligand>
</feature>
<dbReference type="PROSITE" id="PS51409">
    <property type="entry name" value="ARGINASE_2"/>
    <property type="match status" value="1"/>
</dbReference>
<evidence type="ECO:0000313" key="6">
    <source>
        <dbReference type="EMBL" id="AGZ93984.1"/>
    </source>
</evidence>
<dbReference type="PROSITE" id="PS01053">
    <property type="entry name" value="ARGINASE_1"/>
    <property type="match status" value="1"/>
</dbReference>
<dbReference type="InterPro" id="IPR020855">
    <property type="entry name" value="Ureohydrolase_Mn_BS"/>
</dbReference>
<dbReference type="NCBIfam" id="TIGR01230">
    <property type="entry name" value="agmatinase"/>
    <property type="match status" value="1"/>
</dbReference>
<feature type="binding site" evidence="4">
    <location>
        <position position="243"/>
    </location>
    <ligand>
        <name>Mn(2+)</name>
        <dbReference type="ChEBI" id="CHEBI:29035"/>
        <label>1</label>
    </ligand>
</feature>
<dbReference type="EMBL" id="KF386868">
    <property type="protein sequence ID" value="AGZ93984.1"/>
    <property type="molecule type" value="Genomic_DNA"/>
</dbReference>
<dbReference type="AlphaFoldDB" id="U5YMT0"/>
<protein>
    <submittedName>
        <fullName evidence="6">Agmatinase</fullName>
    </submittedName>
</protein>
<name>U5YMT0_9ACTN</name>
<sequence>MSRHYRPRDSMTKPRIASGPRTFMRLPWVDDPVADEGRVDVAVIGVPTDSAVSYRSGARFGPEAIRSASILLRDHNPATGVDVTRELSMVDAGDAPVVPGYHELTLSRLEEFLTPYYRAGIVPLVLGGDHSLTIAEMRAMAAVHGQIAVVHFDAHGDVLDDYYGVKHFHGTMFRRAVEEGVVDPSFSIQLGMRGSVHPDDVGSGEALGYDVVPWPELASTAPEEVGRRIAARVRDRKVLVSFDIDFLDPAYAPGTGTPEVGGPSSYQALQLLRALGPLDYAGFDIVEVAPAYDHADITSHAASVIAFELLGQLALRRRATAAEGLSI</sequence>
<dbReference type="GO" id="GO:0046872">
    <property type="term" value="F:metal ion binding"/>
    <property type="evidence" value="ECO:0007669"/>
    <property type="project" value="UniProtKB-KW"/>
</dbReference>
<evidence type="ECO:0000256" key="4">
    <source>
        <dbReference type="PIRSR" id="PIRSR036979-1"/>
    </source>
</evidence>
<dbReference type="PANTHER" id="PTHR11358:SF26">
    <property type="entry name" value="GUANIDINO ACID HYDROLASE, MITOCHONDRIAL"/>
    <property type="match status" value="1"/>
</dbReference>
<evidence type="ECO:0000256" key="3">
    <source>
        <dbReference type="ARBA" id="ARBA00022801"/>
    </source>
</evidence>
<dbReference type="Pfam" id="PF00491">
    <property type="entry name" value="Arginase"/>
    <property type="match status" value="1"/>
</dbReference>
<dbReference type="GO" id="GO:0033389">
    <property type="term" value="P:putrescine biosynthetic process from arginine, via agmatine"/>
    <property type="evidence" value="ECO:0007669"/>
    <property type="project" value="TreeGrafter"/>
</dbReference>